<dbReference type="EMBL" id="JACHGI010000014">
    <property type="protein sequence ID" value="MBB6469099.1"/>
    <property type="molecule type" value="Genomic_DNA"/>
</dbReference>
<accession>A0A8E1WK71</accession>
<dbReference type="Pfam" id="PF01261">
    <property type="entry name" value="AP_endonuc_2"/>
    <property type="match status" value="1"/>
</dbReference>
<comment type="caution">
    <text evidence="2">The sequence shown here is derived from an EMBL/GenBank/DDBJ whole genome shotgun (WGS) entry which is preliminary data.</text>
</comment>
<dbReference type="InterPro" id="IPR036237">
    <property type="entry name" value="Xyl_isomerase-like_sf"/>
</dbReference>
<dbReference type="Proteomes" id="UP000532373">
    <property type="component" value="Unassembled WGS sequence"/>
</dbReference>
<dbReference type="Gene3D" id="3.20.20.150">
    <property type="entry name" value="Divalent-metal-dependent TIM barrel enzymes"/>
    <property type="match status" value="1"/>
</dbReference>
<organism evidence="2 3">
    <name type="scientific">Aminobacter carboxidus</name>
    <dbReference type="NCBI Taxonomy" id="376165"/>
    <lineage>
        <taxon>Bacteria</taxon>
        <taxon>Pseudomonadati</taxon>
        <taxon>Pseudomonadota</taxon>
        <taxon>Alphaproteobacteria</taxon>
        <taxon>Hyphomicrobiales</taxon>
        <taxon>Phyllobacteriaceae</taxon>
        <taxon>Aminobacter</taxon>
    </lineage>
</organism>
<dbReference type="GO" id="GO:0016853">
    <property type="term" value="F:isomerase activity"/>
    <property type="evidence" value="ECO:0007669"/>
    <property type="project" value="UniProtKB-KW"/>
</dbReference>
<name>A0A8E1WK71_9HYPH</name>
<keyword evidence="2" id="KW-0413">Isomerase</keyword>
<dbReference type="PANTHER" id="PTHR12110">
    <property type="entry name" value="HYDROXYPYRUVATE ISOMERASE"/>
    <property type="match status" value="1"/>
</dbReference>
<reference evidence="2 3" key="1">
    <citation type="submission" date="2020-08" db="EMBL/GenBank/DDBJ databases">
        <title>Genomic Encyclopedia of Type Strains, Phase IV (KMG-IV): sequencing the most valuable type-strain genomes for metagenomic binning, comparative biology and taxonomic classification.</title>
        <authorList>
            <person name="Goeker M."/>
        </authorList>
    </citation>
    <scope>NUCLEOTIDE SEQUENCE [LARGE SCALE GENOMIC DNA]</scope>
    <source>
        <strain evidence="2 3">DSM 17454</strain>
    </source>
</reference>
<evidence type="ECO:0000313" key="3">
    <source>
        <dbReference type="Proteomes" id="UP000532373"/>
    </source>
</evidence>
<proteinExistence type="predicted"/>
<protein>
    <submittedName>
        <fullName evidence="2">Sugar phosphate isomerase/epimerase</fullName>
    </submittedName>
</protein>
<dbReference type="RefSeq" id="WP_184772180.1">
    <property type="nucleotide sequence ID" value="NZ_JACHGI010000014.1"/>
</dbReference>
<dbReference type="AlphaFoldDB" id="A0A8E1WK71"/>
<dbReference type="PANTHER" id="PTHR12110:SF48">
    <property type="entry name" value="BLL3656 PROTEIN"/>
    <property type="match status" value="1"/>
</dbReference>
<gene>
    <name evidence="2" type="ORF">HNQ96_004988</name>
</gene>
<sequence length="276" mass="29997">MRTLSLSYLTVTGASPVAHVSMAAEAGFDAVGLRLIPPLEGEAAWPMSVGSLMFRETKALLDDTGLNVLDVEMIKLERFADLTVHRAALEAATALGAKHIMCTSNNPDEGFTATQLGRLSELAREYDLRVHFEFMPWAKGASSLDQAARIVSTVGAANLHLMIDAIHFFRCGSDFSGLKSLPPKLFAYMQICDAPAQPPADAEGILEQGRFERLFPGEGGLDLHALLDALPAGIPLSVEAPKRHLWQHRGYVEVARQSLAATRDWIATHERNGALR</sequence>
<dbReference type="InterPro" id="IPR050312">
    <property type="entry name" value="IolE/XylAMocC-like"/>
</dbReference>
<dbReference type="SUPFAM" id="SSF51658">
    <property type="entry name" value="Xylose isomerase-like"/>
    <property type="match status" value="1"/>
</dbReference>
<dbReference type="InterPro" id="IPR013022">
    <property type="entry name" value="Xyl_isomerase-like_TIM-brl"/>
</dbReference>
<feature type="domain" description="Xylose isomerase-like TIM barrel" evidence="1">
    <location>
        <begin position="22"/>
        <end position="256"/>
    </location>
</feature>
<evidence type="ECO:0000259" key="1">
    <source>
        <dbReference type="Pfam" id="PF01261"/>
    </source>
</evidence>
<evidence type="ECO:0000313" key="2">
    <source>
        <dbReference type="EMBL" id="MBB6469099.1"/>
    </source>
</evidence>